<sequence length="129" mass="13323">MTQAAAAPLPGVTLFAGVPVAQDVEWFASAERLCNLIADVAALPETQLNPGVATLSDFAEVSFKGGSEGGVVSLTTQVTTKAGRNLCICATRKMPGQSTKGDFWPCIPGCSGSCVNHIKKKGTRKGSLL</sequence>
<keyword evidence="2" id="KW-1185">Reference proteome</keyword>
<evidence type="ECO:0000313" key="2">
    <source>
        <dbReference type="Proteomes" id="UP001589733"/>
    </source>
</evidence>
<reference evidence="1 2" key="1">
    <citation type="submission" date="2024-09" db="EMBL/GenBank/DDBJ databases">
        <authorList>
            <person name="Sun Q."/>
            <person name="Mori K."/>
        </authorList>
    </citation>
    <scope>NUCLEOTIDE SEQUENCE [LARGE SCALE GENOMIC DNA]</scope>
    <source>
        <strain evidence="1 2">JCM 13503</strain>
    </source>
</reference>
<name>A0ABV6B6F5_9DEIO</name>
<accession>A0ABV6B6F5</accession>
<dbReference type="InterPro" id="IPR012338">
    <property type="entry name" value="Beta-lactam/transpept-like"/>
</dbReference>
<dbReference type="RefSeq" id="WP_380017197.1">
    <property type="nucleotide sequence ID" value="NZ_JBHLYR010000086.1"/>
</dbReference>
<dbReference type="EMBL" id="JBHLYR010000086">
    <property type="protein sequence ID" value="MFB9995349.1"/>
    <property type="molecule type" value="Genomic_DNA"/>
</dbReference>
<comment type="caution">
    <text evidence="1">The sequence shown here is derived from an EMBL/GenBank/DDBJ whole genome shotgun (WGS) entry which is preliminary data.</text>
</comment>
<dbReference type="Gene3D" id="3.40.710.10">
    <property type="entry name" value="DD-peptidase/beta-lactamase superfamily"/>
    <property type="match status" value="1"/>
</dbReference>
<organism evidence="1 2">
    <name type="scientific">Deinococcus oregonensis</name>
    <dbReference type="NCBI Taxonomy" id="1805970"/>
    <lineage>
        <taxon>Bacteria</taxon>
        <taxon>Thermotogati</taxon>
        <taxon>Deinococcota</taxon>
        <taxon>Deinococci</taxon>
        <taxon>Deinococcales</taxon>
        <taxon>Deinococcaceae</taxon>
        <taxon>Deinococcus</taxon>
    </lineage>
</organism>
<proteinExistence type="predicted"/>
<dbReference type="Proteomes" id="UP001589733">
    <property type="component" value="Unassembled WGS sequence"/>
</dbReference>
<evidence type="ECO:0000313" key="1">
    <source>
        <dbReference type="EMBL" id="MFB9995349.1"/>
    </source>
</evidence>
<gene>
    <name evidence="1" type="ORF">ACFFLM_25745</name>
</gene>
<protein>
    <submittedName>
        <fullName evidence="1">Uncharacterized protein</fullName>
    </submittedName>
</protein>